<comment type="caution">
    <text evidence="1">The sequence shown here is derived from an EMBL/GenBank/DDBJ whole genome shotgun (WGS) entry which is preliminary data.</text>
</comment>
<feature type="non-terminal residue" evidence="1">
    <location>
        <position position="1"/>
    </location>
</feature>
<evidence type="ECO:0000313" key="1">
    <source>
        <dbReference type="EMBL" id="MWR91426.1"/>
    </source>
</evidence>
<sequence>MDAPRHQKLKELSEGIVEMYRVDPGLTGPLMEMVQMMLGAI</sequence>
<dbReference type="EMBL" id="WTQQ01000892">
    <property type="protein sequence ID" value="MWR91426.1"/>
    <property type="molecule type" value="Genomic_DNA"/>
</dbReference>
<proteinExistence type="predicted"/>
<name>A0A6N8NLQ9_ECOLX</name>
<gene>
    <name evidence="1" type="ORF">GP979_24625</name>
</gene>
<organism evidence="1 2">
    <name type="scientific">Escherichia coli</name>
    <dbReference type="NCBI Taxonomy" id="562"/>
    <lineage>
        <taxon>Bacteria</taxon>
        <taxon>Pseudomonadati</taxon>
        <taxon>Pseudomonadota</taxon>
        <taxon>Gammaproteobacteria</taxon>
        <taxon>Enterobacterales</taxon>
        <taxon>Enterobacteriaceae</taxon>
        <taxon>Escherichia</taxon>
    </lineage>
</organism>
<dbReference type="AlphaFoldDB" id="A0A6N8NLQ9"/>
<evidence type="ECO:0000313" key="2">
    <source>
        <dbReference type="Proteomes" id="UP000436482"/>
    </source>
</evidence>
<protein>
    <submittedName>
        <fullName evidence="1">Regulator</fullName>
    </submittedName>
</protein>
<accession>A0A6N8NLQ9</accession>
<dbReference type="Proteomes" id="UP000436482">
    <property type="component" value="Unassembled WGS sequence"/>
</dbReference>
<reference evidence="1 2" key="1">
    <citation type="submission" date="2019-12" db="EMBL/GenBank/DDBJ databases">
        <title>Enteriobacteria Tanzani isolates_8377-8380.</title>
        <authorList>
            <person name="Subbiah M."/>
            <person name="Call D."/>
        </authorList>
    </citation>
    <scope>NUCLEOTIDE SEQUENCE [LARGE SCALE GENOMIC DNA]</scope>
    <source>
        <strain evidence="1 2">8379wE6</strain>
    </source>
</reference>